<protein>
    <submittedName>
        <fullName evidence="7">Nucleoporin p54</fullName>
    </submittedName>
</protein>
<evidence type="ECO:0000256" key="3">
    <source>
        <dbReference type="ARBA" id="ARBA00023242"/>
    </source>
</evidence>
<feature type="coiled-coil region" evidence="4">
    <location>
        <begin position="163"/>
        <end position="200"/>
    </location>
</feature>
<dbReference type="OMA" id="HELMNSW"/>
<evidence type="ECO:0000313" key="7">
    <source>
        <dbReference type="EMBL" id="KAJ5079834.1"/>
    </source>
</evidence>
<gene>
    <name evidence="7" type="ORF">M0811_04147</name>
</gene>
<dbReference type="InterPro" id="IPR024864">
    <property type="entry name" value="Nup54/Nup57/Nup44"/>
</dbReference>
<dbReference type="InterPro" id="IPR025712">
    <property type="entry name" value="Nup54_alpha-helical_dom"/>
</dbReference>
<keyword evidence="4" id="KW-0175">Coiled coil</keyword>
<comment type="subcellular location">
    <subcellularLocation>
        <location evidence="1">Nucleus</location>
    </subcellularLocation>
</comment>
<dbReference type="Pfam" id="PF13874">
    <property type="entry name" value="Nup54"/>
    <property type="match status" value="1"/>
</dbReference>
<evidence type="ECO:0000259" key="6">
    <source>
        <dbReference type="Pfam" id="PF13874"/>
    </source>
</evidence>
<dbReference type="GO" id="GO:0006607">
    <property type="term" value="P:NLS-bearing protein import into nucleus"/>
    <property type="evidence" value="ECO:0007669"/>
    <property type="project" value="TreeGrafter"/>
</dbReference>
<dbReference type="Gene3D" id="1.20.5.490">
    <property type="entry name" value="Single helix bin"/>
    <property type="match status" value="1"/>
</dbReference>
<proteinExistence type="predicted"/>
<name>A0A9Q0LWH7_ANAIG</name>
<dbReference type="PANTHER" id="PTHR13000:SF0">
    <property type="entry name" value="NUCLEOPORIN P54"/>
    <property type="match status" value="1"/>
</dbReference>
<dbReference type="EMBL" id="JAPDFW010000022">
    <property type="protein sequence ID" value="KAJ5079834.1"/>
    <property type="molecule type" value="Genomic_DNA"/>
</dbReference>
<dbReference type="GO" id="GO:0017056">
    <property type="term" value="F:structural constituent of nuclear pore"/>
    <property type="evidence" value="ECO:0007669"/>
    <property type="project" value="TreeGrafter"/>
</dbReference>
<evidence type="ECO:0000256" key="5">
    <source>
        <dbReference type="SAM" id="MobiDB-lite"/>
    </source>
</evidence>
<evidence type="ECO:0000313" key="8">
    <source>
        <dbReference type="Proteomes" id="UP001149090"/>
    </source>
</evidence>
<feature type="compositionally biased region" description="Polar residues" evidence="5">
    <location>
        <begin position="1"/>
        <end position="42"/>
    </location>
</feature>
<dbReference type="GO" id="GO:0036228">
    <property type="term" value="P:protein localization to nuclear inner membrane"/>
    <property type="evidence" value="ECO:0007669"/>
    <property type="project" value="TreeGrafter"/>
</dbReference>
<dbReference type="GO" id="GO:0006999">
    <property type="term" value="P:nuclear pore organization"/>
    <property type="evidence" value="ECO:0007669"/>
    <property type="project" value="TreeGrafter"/>
</dbReference>
<dbReference type="GO" id="GO:0044613">
    <property type="term" value="C:nuclear pore central transport channel"/>
    <property type="evidence" value="ECO:0007669"/>
    <property type="project" value="TreeGrafter"/>
</dbReference>
<dbReference type="AlphaFoldDB" id="A0A9Q0LWH7"/>
<keyword evidence="2" id="KW-0813">Transport</keyword>
<comment type="caution">
    <text evidence="7">The sequence shown here is derived from an EMBL/GenBank/DDBJ whole genome shotgun (WGS) entry which is preliminary data.</text>
</comment>
<organism evidence="7 8">
    <name type="scientific">Anaeramoeba ignava</name>
    <name type="common">Anaerobic marine amoeba</name>
    <dbReference type="NCBI Taxonomy" id="1746090"/>
    <lineage>
        <taxon>Eukaryota</taxon>
        <taxon>Metamonada</taxon>
        <taxon>Anaeramoebidae</taxon>
        <taxon>Anaeramoeba</taxon>
    </lineage>
</organism>
<evidence type="ECO:0000256" key="2">
    <source>
        <dbReference type="ARBA" id="ARBA00022448"/>
    </source>
</evidence>
<dbReference type="PANTHER" id="PTHR13000">
    <property type="entry name" value="NUCLEOPORIN P54"/>
    <property type="match status" value="1"/>
</dbReference>
<accession>A0A9Q0LWH7</accession>
<keyword evidence="3" id="KW-0539">Nucleus</keyword>
<evidence type="ECO:0000256" key="4">
    <source>
        <dbReference type="SAM" id="Coils"/>
    </source>
</evidence>
<reference evidence="7" key="1">
    <citation type="submission" date="2022-10" db="EMBL/GenBank/DDBJ databases">
        <title>Novel sulphate-reducing endosymbionts in the free-living metamonad Anaeramoeba.</title>
        <authorList>
            <person name="Jerlstrom-Hultqvist J."/>
            <person name="Cepicka I."/>
            <person name="Gallot-Lavallee L."/>
            <person name="Salas-Leiva D."/>
            <person name="Curtis B.A."/>
            <person name="Zahonova K."/>
            <person name="Pipaliya S."/>
            <person name="Dacks J."/>
            <person name="Roger A.J."/>
        </authorList>
    </citation>
    <scope>NUCLEOTIDE SEQUENCE</scope>
    <source>
        <strain evidence="7">BMAN</strain>
    </source>
</reference>
<sequence>MNRSQSFSDQKRTSLFSNQKNQNKPSLFSNQNQNQNKTSLFSNQNQNQNQNKPSLFSNQNQNQNKPSLFSNQNQNKPSLFSNQNQNQNQNKPKELDQIVQLLEPMNQNYPFKYILYNVRDQSKEVEYQKPDNMDETLWNYSLQNNPDPERLVPIQISGFQDLKTRTEQQKSSIDLQKKELENLSELINELKTNNEFNLKQKYQLCQERQVKLSHKLLRVLSKLEVLKRGETPFSEEEENFRNKLQLIEKELNKPDKFRGKLNQLIPRAKMIEENLANQPTAELLFKDLDLDTESKETIFDILSQQQKGLEFSIKILRKDLRDIQIMSQVLNKIGIK</sequence>
<dbReference type="OrthoDB" id="6162375at2759"/>
<feature type="region of interest" description="Disordered" evidence="5">
    <location>
        <begin position="1"/>
        <end position="91"/>
    </location>
</feature>
<feature type="compositionally biased region" description="Polar residues" evidence="5">
    <location>
        <begin position="52"/>
        <end position="81"/>
    </location>
</feature>
<evidence type="ECO:0000256" key="1">
    <source>
        <dbReference type="ARBA" id="ARBA00004123"/>
    </source>
</evidence>
<keyword evidence="8" id="KW-1185">Reference proteome</keyword>
<dbReference type="Proteomes" id="UP001149090">
    <property type="component" value="Unassembled WGS sequence"/>
</dbReference>
<feature type="domain" description="Nucleoporin Nup54 alpha-helical" evidence="6">
    <location>
        <begin position="129"/>
        <end position="267"/>
    </location>
</feature>